<comment type="caution">
    <text evidence="3">The sequence shown here is derived from an EMBL/GenBank/DDBJ whole genome shotgun (WGS) entry which is preliminary data.</text>
</comment>
<gene>
    <name evidence="3" type="ORF">A2570_01240</name>
</gene>
<comment type="similarity">
    <text evidence="1 2">Belongs to the UPF0102 family.</text>
</comment>
<dbReference type="STRING" id="1797529.A2570_01240"/>
<evidence type="ECO:0000256" key="2">
    <source>
        <dbReference type="HAMAP-Rule" id="MF_00048"/>
    </source>
</evidence>
<name>A0A1G1XMB2_9BACT</name>
<dbReference type="Proteomes" id="UP000178570">
    <property type="component" value="Unassembled WGS sequence"/>
</dbReference>
<dbReference type="SUPFAM" id="SSF52980">
    <property type="entry name" value="Restriction endonuclease-like"/>
    <property type="match status" value="1"/>
</dbReference>
<dbReference type="InterPro" id="IPR011335">
    <property type="entry name" value="Restrct_endonuc-II-like"/>
</dbReference>
<protein>
    <recommendedName>
        <fullName evidence="2">UPF0102 protein A2570_01240</fullName>
    </recommendedName>
</protein>
<accession>A0A1G1XMB2</accession>
<dbReference type="EMBL" id="MHHY01000006">
    <property type="protein sequence ID" value="OGY40740.1"/>
    <property type="molecule type" value="Genomic_DNA"/>
</dbReference>
<dbReference type="GO" id="GO:0003676">
    <property type="term" value="F:nucleic acid binding"/>
    <property type="evidence" value="ECO:0007669"/>
    <property type="project" value="InterPro"/>
</dbReference>
<proteinExistence type="inferred from homology"/>
<dbReference type="PANTHER" id="PTHR34039:SF1">
    <property type="entry name" value="UPF0102 PROTEIN YRAN"/>
    <property type="match status" value="1"/>
</dbReference>
<dbReference type="InterPro" id="IPR003509">
    <property type="entry name" value="UPF0102_YraN-like"/>
</dbReference>
<dbReference type="Pfam" id="PF02021">
    <property type="entry name" value="UPF0102"/>
    <property type="match status" value="1"/>
</dbReference>
<dbReference type="HAMAP" id="MF_00048">
    <property type="entry name" value="UPF0102"/>
    <property type="match status" value="1"/>
</dbReference>
<dbReference type="PANTHER" id="PTHR34039">
    <property type="entry name" value="UPF0102 PROTEIN YRAN"/>
    <property type="match status" value="1"/>
</dbReference>
<organism evidence="3 4">
    <name type="scientific">Candidatus Brennerbacteria bacterium RIFOXYD1_FULL_41_16</name>
    <dbReference type="NCBI Taxonomy" id="1797529"/>
    <lineage>
        <taxon>Bacteria</taxon>
        <taxon>Candidatus Brenneribacteriota</taxon>
    </lineage>
</organism>
<dbReference type="Gene3D" id="3.40.1350.10">
    <property type="match status" value="1"/>
</dbReference>
<evidence type="ECO:0000256" key="1">
    <source>
        <dbReference type="ARBA" id="ARBA00006738"/>
    </source>
</evidence>
<dbReference type="AlphaFoldDB" id="A0A1G1XMB2"/>
<evidence type="ECO:0000313" key="4">
    <source>
        <dbReference type="Proteomes" id="UP000178570"/>
    </source>
</evidence>
<evidence type="ECO:0000313" key="3">
    <source>
        <dbReference type="EMBL" id="OGY40740.1"/>
    </source>
</evidence>
<sequence length="130" mass="14730">MISETGKIGEGLAVDYLKSEGFKILEKNFRTKFGELDIVCKKGKLLVFVEVKAAVSGPLTHDCKSVGNEVFQPEQHFTKQKITRLKRAAEIFLIKNKLPSDTEQRLDLAALDLDEEKKLLNLRYYENVTG</sequence>
<dbReference type="InterPro" id="IPR011856">
    <property type="entry name" value="tRNA_endonuc-like_dom_sf"/>
</dbReference>
<reference evidence="3 4" key="1">
    <citation type="journal article" date="2016" name="Nat. Commun.">
        <title>Thousands of microbial genomes shed light on interconnected biogeochemical processes in an aquifer system.</title>
        <authorList>
            <person name="Anantharaman K."/>
            <person name="Brown C.T."/>
            <person name="Hug L.A."/>
            <person name="Sharon I."/>
            <person name="Castelle C.J."/>
            <person name="Probst A.J."/>
            <person name="Thomas B.C."/>
            <person name="Singh A."/>
            <person name="Wilkins M.J."/>
            <person name="Karaoz U."/>
            <person name="Brodie E.L."/>
            <person name="Williams K.H."/>
            <person name="Hubbard S.S."/>
            <person name="Banfield J.F."/>
        </authorList>
    </citation>
    <scope>NUCLEOTIDE SEQUENCE [LARGE SCALE GENOMIC DNA]</scope>
</reference>